<dbReference type="Gene3D" id="1.10.10.10">
    <property type="entry name" value="Winged helix-like DNA-binding domain superfamily/Winged helix DNA-binding domain"/>
    <property type="match status" value="1"/>
</dbReference>
<dbReference type="SUPFAM" id="SSF46894">
    <property type="entry name" value="C-terminal effector domain of the bipartite response regulators"/>
    <property type="match status" value="1"/>
</dbReference>
<keyword evidence="6" id="KW-1185">Reference proteome</keyword>
<evidence type="ECO:0000256" key="3">
    <source>
        <dbReference type="SAM" id="Phobius"/>
    </source>
</evidence>
<dbReference type="InterPro" id="IPR036388">
    <property type="entry name" value="WH-like_DNA-bd_sf"/>
</dbReference>
<evidence type="ECO:0000313" key="6">
    <source>
        <dbReference type="Proteomes" id="UP000180253"/>
    </source>
</evidence>
<dbReference type="SUPFAM" id="SSF82171">
    <property type="entry name" value="DPP6 N-terminal domain-like"/>
    <property type="match status" value="1"/>
</dbReference>
<protein>
    <recommendedName>
        <fullName evidence="4">OmpR/PhoB-type domain-containing protein</fullName>
    </recommendedName>
</protein>
<keyword evidence="3" id="KW-1133">Transmembrane helix</keyword>
<comment type="caution">
    <text evidence="5">The sequence shown here is derived from an EMBL/GenBank/DDBJ whole genome shotgun (WGS) entry which is preliminary data.</text>
</comment>
<evidence type="ECO:0000256" key="1">
    <source>
        <dbReference type="ARBA" id="ARBA00023125"/>
    </source>
</evidence>
<dbReference type="RefSeq" id="WP_070990543.1">
    <property type="nucleotide sequence ID" value="NZ_CBCSHD010000001.1"/>
</dbReference>
<sequence>MSVIQFGEFQFDLALSQLTHNQQQIALDPRQQALLVFFIKNPQRVINRDELQEHIWQGVIVTDNAINKLVANLRKVLGDDAKEPKYIQTVTKSGYRFVAPLSIAEYTHDTVSPPVSKKPNSHFSLIAWLFLCAIIVSGLVMFILHTFNFSKTYGDTATLTRFHGSKLTPVFLNNEGSLLFLNVTLRERELWLSHGVANSRTLPTQIDSQRHTIEQLIAYHSGRLVYFGYESECGWYSAEFDPQTKRLGGDIKTLALCADLTVHQSMLNKAGDRLYVLAHPKKHEHKNQLYVTNSEKILEQVAIELDKQWRMTSIDLHPGDEQILLNAQSFDGRTAAFVYDFTDKQLTKEKEFETVVERVIWDHNGDGLVFVSPAPNSRLLHQPLDSDKVTLLGSVNERICCAIVRHPNKQDYVFTSSDKNIDLKWLSPNYALDNSSVIDRSPLFAHTREGHYFLSNRAGISQIYFQAPGQTSLLVTELEHNVQVEAMSLSNDDAFLLLREKHRLWIVPTSEHNEAKNIFVDGYVYKQHWLSNTLFSVTTKHQNSKQVIIYNSDLQKVAQFGDGVVIVLADQLNPAKHYYVDTQNRLFQASPDVLFSSPSLESLQEIGDIPDFSQILIENDVLYVVSKYGETLTTYKITDSLQLLSKQPLNAYLGFDVDEGKALYSGKANYRSEVYRTVAR</sequence>
<gene>
    <name evidence="5" type="ORF">BIW53_04080</name>
</gene>
<dbReference type="Pfam" id="PF00486">
    <property type="entry name" value="Trans_reg_C"/>
    <property type="match status" value="1"/>
</dbReference>
<keyword evidence="3" id="KW-0472">Membrane</keyword>
<dbReference type="STRING" id="327939.BIW53_04080"/>
<evidence type="ECO:0000259" key="4">
    <source>
        <dbReference type="PROSITE" id="PS51755"/>
    </source>
</evidence>
<dbReference type="EMBL" id="MNAN01000026">
    <property type="protein sequence ID" value="OHU96514.1"/>
    <property type="molecule type" value="Genomic_DNA"/>
</dbReference>
<dbReference type="InterPro" id="IPR016032">
    <property type="entry name" value="Sig_transdc_resp-reg_C-effctor"/>
</dbReference>
<dbReference type="GO" id="GO:0003677">
    <property type="term" value="F:DNA binding"/>
    <property type="evidence" value="ECO:0007669"/>
    <property type="project" value="UniProtKB-UniRule"/>
</dbReference>
<dbReference type="Proteomes" id="UP000180253">
    <property type="component" value="Unassembled WGS sequence"/>
</dbReference>
<dbReference type="InterPro" id="IPR001867">
    <property type="entry name" value="OmpR/PhoB-type_DNA-bd"/>
</dbReference>
<dbReference type="GO" id="GO:0000160">
    <property type="term" value="P:phosphorelay signal transduction system"/>
    <property type="evidence" value="ECO:0007669"/>
    <property type="project" value="InterPro"/>
</dbReference>
<feature type="DNA-binding region" description="OmpR/PhoB-type" evidence="2">
    <location>
        <begin position="1"/>
        <end position="99"/>
    </location>
</feature>
<proteinExistence type="predicted"/>
<keyword evidence="3" id="KW-0812">Transmembrane</keyword>
<dbReference type="PROSITE" id="PS51755">
    <property type="entry name" value="OMPR_PHOB"/>
    <property type="match status" value="1"/>
</dbReference>
<evidence type="ECO:0000256" key="2">
    <source>
        <dbReference type="PROSITE-ProRule" id="PRU01091"/>
    </source>
</evidence>
<dbReference type="GO" id="GO:0006355">
    <property type="term" value="P:regulation of DNA-templated transcription"/>
    <property type="evidence" value="ECO:0007669"/>
    <property type="project" value="InterPro"/>
</dbReference>
<reference evidence="5 6" key="1">
    <citation type="submission" date="2016-10" db="EMBL/GenBank/DDBJ databases">
        <title>Pseudoalteromonas amylolytica sp. nov., isolated from the surface seawater.</title>
        <authorList>
            <person name="Wu Y.-H."/>
            <person name="Cheng H."/>
            <person name="Jin X.-B."/>
            <person name="Wang C.-S."/>
            <person name="Xu X.-W."/>
        </authorList>
    </citation>
    <scope>NUCLEOTIDE SEQUENCE [LARGE SCALE GENOMIC DNA]</scope>
    <source>
        <strain evidence="5 6">JCM 12483</strain>
    </source>
</reference>
<feature type="transmembrane region" description="Helical" evidence="3">
    <location>
        <begin position="125"/>
        <end position="144"/>
    </location>
</feature>
<dbReference type="AlphaFoldDB" id="A0A1S1NAP0"/>
<dbReference type="SMART" id="SM00862">
    <property type="entry name" value="Trans_reg_C"/>
    <property type="match status" value="1"/>
</dbReference>
<keyword evidence="1 2" id="KW-0238">DNA-binding</keyword>
<accession>A0A1S1NAP0</accession>
<name>A0A1S1NAP0_9GAMM</name>
<organism evidence="5 6">
    <name type="scientific">Pseudoalteromonas byunsanensis</name>
    <dbReference type="NCBI Taxonomy" id="327939"/>
    <lineage>
        <taxon>Bacteria</taxon>
        <taxon>Pseudomonadati</taxon>
        <taxon>Pseudomonadota</taxon>
        <taxon>Gammaproteobacteria</taxon>
        <taxon>Alteromonadales</taxon>
        <taxon>Pseudoalteromonadaceae</taxon>
        <taxon>Pseudoalteromonas</taxon>
    </lineage>
</organism>
<evidence type="ECO:0000313" key="5">
    <source>
        <dbReference type="EMBL" id="OHU96514.1"/>
    </source>
</evidence>
<dbReference type="OrthoDB" id="8430416at2"/>
<dbReference type="CDD" id="cd00383">
    <property type="entry name" value="trans_reg_C"/>
    <property type="match status" value="1"/>
</dbReference>
<feature type="domain" description="OmpR/PhoB-type" evidence="4">
    <location>
        <begin position="1"/>
        <end position="99"/>
    </location>
</feature>